<keyword evidence="1" id="KW-1133">Transmembrane helix</keyword>
<dbReference type="OrthoDB" id="205072at2759"/>
<dbReference type="EMBL" id="ASPP01012192">
    <property type="protein sequence ID" value="ETO20845.1"/>
    <property type="molecule type" value="Genomic_DNA"/>
</dbReference>
<keyword evidence="3" id="KW-1185">Reference proteome</keyword>
<reference evidence="2 3" key="1">
    <citation type="journal article" date="2013" name="Curr. Biol.">
        <title>The Genome of the Foraminiferan Reticulomyxa filosa.</title>
        <authorList>
            <person name="Glockner G."/>
            <person name="Hulsmann N."/>
            <person name="Schleicher M."/>
            <person name="Noegel A.A."/>
            <person name="Eichinger L."/>
            <person name="Gallinger C."/>
            <person name="Pawlowski J."/>
            <person name="Sierra R."/>
            <person name="Euteneuer U."/>
            <person name="Pillet L."/>
            <person name="Moustafa A."/>
            <person name="Platzer M."/>
            <person name="Groth M."/>
            <person name="Szafranski K."/>
            <person name="Schliwa M."/>
        </authorList>
    </citation>
    <scope>NUCLEOTIDE SEQUENCE [LARGE SCALE GENOMIC DNA]</scope>
</reference>
<evidence type="ECO:0000313" key="3">
    <source>
        <dbReference type="Proteomes" id="UP000023152"/>
    </source>
</evidence>
<dbReference type="AlphaFoldDB" id="X6N3J0"/>
<accession>X6N3J0</accession>
<evidence type="ECO:0000256" key="1">
    <source>
        <dbReference type="SAM" id="Phobius"/>
    </source>
</evidence>
<name>X6N3J0_RETFI</name>
<gene>
    <name evidence="2" type="ORF">RFI_16364</name>
</gene>
<sequence>FSKSDCVAILKKKTRSRKKKILFCFLKKSLFFCKNKKKVVANWTFQRRTLALEKENKIAPFSQNNTQQFFDEGKMYLGDKVWACWVTMFLLMVVLIRLWVLPLCQFIDGLELLPPQEVNQTQKVDSLPKKMVKIVFVVGLEGTGHHFYDEFHRQIAIANSAKGGGDNTTMFIDASFASRYLEGRGHHGLHTTNWNICF</sequence>
<feature type="non-terminal residue" evidence="2">
    <location>
        <position position="198"/>
    </location>
</feature>
<dbReference type="Proteomes" id="UP000023152">
    <property type="component" value="Unassembled WGS sequence"/>
</dbReference>
<evidence type="ECO:0000313" key="2">
    <source>
        <dbReference type="EMBL" id="ETO20845.1"/>
    </source>
</evidence>
<feature type="transmembrane region" description="Helical" evidence="1">
    <location>
        <begin position="81"/>
        <end position="100"/>
    </location>
</feature>
<proteinExistence type="predicted"/>
<feature type="non-terminal residue" evidence="2">
    <location>
        <position position="1"/>
    </location>
</feature>
<organism evidence="2 3">
    <name type="scientific">Reticulomyxa filosa</name>
    <dbReference type="NCBI Taxonomy" id="46433"/>
    <lineage>
        <taxon>Eukaryota</taxon>
        <taxon>Sar</taxon>
        <taxon>Rhizaria</taxon>
        <taxon>Retaria</taxon>
        <taxon>Foraminifera</taxon>
        <taxon>Monothalamids</taxon>
        <taxon>Reticulomyxidae</taxon>
        <taxon>Reticulomyxa</taxon>
    </lineage>
</organism>
<comment type="caution">
    <text evidence="2">The sequence shown here is derived from an EMBL/GenBank/DDBJ whole genome shotgun (WGS) entry which is preliminary data.</text>
</comment>
<keyword evidence="1" id="KW-0812">Transmembrane</keyword>
<keyword evidence="1" id="KW-0472">Membrane</keyword>
<protein>
    <submittedName>
        <fullName evidence="2">Uncharacterized protein</fullName>
    </submittedName>
</protein>